<gene>
    <name evidence="2" type="ORF">J437_LFUL006757</name>
</gene>
<dbReference type="InterPro" id="IPR039353">
    <property type="entry name" value="TF_Adf1"/>
</dbReference>
<dbReference type="SMART" id="SM00595">
    <property type="entry name" value="MADF"/>
    <property type="match status" value="1"/>
</dbReference>
<proteinExistence type="predicted"/>
<feature type="domain" description="MADF" evidence="1">
    <location>
        <begin position="1"/>
        <end position="89"/>
    </location>
</feature>
<dbReference type="PANTHER" id="PTHR12243:SF67">
    <property type="entry name" value="COREPRESSOR OF PANGOLIN, ISOFORM A-RELATED"/>
    <property type="match status" value="1"/>
</dbReference>
<dbReference type="AlphaFoldDB" id="A0A8K0NZ16"/>
<dbReference type="Pfam" id="PF10545">
    <property type="entry name" value="MADF_DNA_bdg"/>
    <property type="match status" value="1"/>
</dbReference>
<reference evidence="2" key="2">
    <citation type="submission" date="2017-10" db="EMBL/GenBank/DDBJ databases">
        <title>Ladona fulva Genome sequencing and assembly.</title>
        <authorList>
            <person name="Murali S."/>
            <person name="Richards S."/>
            <person name="Bandaranaike D."/>
            <person name="Bellair M."/>
            <person name="Blankenburg K."/>
            <person name="Chao H."/>
            <person name="Dinh H."/>
            <person name="Doddapaneni H."/>
            <person name="Dugan-Rocha S."/>
            <person name="Elkadiri S."/>
            <person name="Gnanaolivu R."/>
            <person name="Hernandez B."/>
            <person name="Skinner E."/>
            <person name="Javaid M."/>
            <person name="Lee S."/>
            <person name="Li M."/>
            <person name="Ming W."/>
            <person name="Munidasa M."/>
            <person name="Muniz J."/>
            <person name="Nguyen L."/>
            <person name="Hughes D."/>
            <person name="Osuji N."/>
            <person name="Pu L.-L."/>
            <person name="Puazo M."/>
            <person name="Qu C."/>
            <person name="Quiroz J."/>
            <person name="Raj R."/>
            <person name="Weissenberger G."/>
            <person name="Xin Y."/>
            <person name="Zou X."/>
            <person name="Han Y."/>
            <person name="Worley K."/>
            <person name="Muzny D."/>
            <person name="Gibbs R."/>
        </authorList>
    </citation>
    <scope>NUCLEOTIDE SEQUENCE</scope>
    <source>
        <strain evidence="2">Sampled in the wild</strain>
    </source>
</reference>
<evidence type="ECO:0000313" key="3">
    <source>
        <dbReference type="Proteomes" id="UP000792457"/>
    </source>
</evidence>
<dbReference type="PANTHER" id="PTHR12243">
    <property type="entry name" value="MADF DOMAIN TRANSCRIPTION FACTOR"/>
    <property type="match status" value="1"/>
</dbReference>
<name>A0A8K0NZ16_LADFU</name>
<accession>A0A8K0NZ16</accession>
<reference evidence="2" key="1">
    <citation type="submission" date="2013-04" db="EMBL/GenBank/DDBJ databases">
        <authorList>
            <person name="Qu J."/>
            <person name="Murali S.C."/>
            <person name="Bandaranaike D."/>
            <person name="Bellair M."/>
            <person name="Blankenburg K."/>
            <person name="Chao H."/>
            <person name="Dinh H."/>
            <person name="Doddapaneni H."/>
            <person name="Downs B."/>
            <person name="Dugan-Rocha S."/>
            <person name="Elkadiri S."/>
            <person name="Gnanaolivu R.D."/>
            <person name="Hernandez B."/>
            <person name="Javaid M."/>
            <person name="Jayaseelan J.C."/>
            <person name="Lee S."/>
            <person name="Li M."/>
            <person name="Ming W."/>
            <person name="Munidasa M."/>
            <person name="Muniz J."/>
            <person name="Nguyen L."/>
            <person name="Ongeri F."/>
            <person name="Osuji N."/>
            <person name="Pu L.-L."/>
            <person name="Puazo M."/>
            <person name="Qu C."/>
            <person name="Quiroz J."/>
            <person name="Raj R."/>
            <person name="Weissenberger G."/>
            <person name="Xin Y."/>
            <person name="Zou X."/>
            <person name="Han Y."/>
            <person name="Richards S."/>
            <person name="Worley K."/>
            <person name="Muzny D."/>
            <person name="Gibbs R."/>
        </authorList>
    </citation>
    <scope>NUCLEOTIDE SEQUENCE</scope>
    <source>
        <strain evidence="2">Sampled in the wild</strain>
    </source>
</reference>
<dbReference type="OrthoDB" id="6619674at2759"/>
<organism evidence="2 3">
    <name type="scientific">Ladona fulva</name>
    <name type="common">Scarce chaser dragonfly</name>
    <name type="synonym">Libellula fulva</name>
    <dbReference type="NCBI Taxonomy" id="123851"/>
    <lineage>
        <taxon>Eukaryota</taxon>
        <taxon>Metazoa</taxon>
        <taxon>Ecdysozoa</taxon>
        <taxon>Arthropoda</taxon>
        <taxon>Hexapoda</taxon>
        <taxon>Insecta</taxon>
        <taxon>Pterygota</taxon>
        <taxon>Palaeoptera</taxon>
        <taxon>Odonata</taxon>
        <taxon>Epiprocta</taxon>
        <taxon>Anisoptera</taxon>
        <taxon>Libelluloidea</taxon>
        <taxon>Libellulidae</taxon>
        <taxon>Ladona</taxon>
    </lineage>
</organism>
<dbReference type="InterPro" id="IPR006578">
    <property type="entry name" value="MADF-dom"/>
</dbReference>
<evidence type="ECO:0000259" key="1">
    <source>
        <dbReference type="PROSITE" id="PS51029"/>
    </source>
</evidence>
<dbReference type="GO" id="GO:0006357">
    <property type="term" value="P:regulation of transcription by RNA polymerase II"/>
    <property type="evidence" value="ECO:0007669"/>
    <property type="project" value="TreeGrafter"/>
</dbReference>
<comment type="caution">
    <text evidence="2">The sequence shown here is derived from an EMBL/GenBank/DDBJ whole genome shotgun (WGS) entry which is preliminary data.</text>
</comment>
<protein>
    <recommendedName>
        <fullName evidence="1">MADF domain-containing protein</fullName>
    </recommendedName>
</protein>
<sequence length="185" mass="21085">MYDSTPFLSSLVVSVAATGDVSVRDNVWKEIAEVLKQPVEGCKSRWKNIRDTFMRQKRINKLPTGSARTKILRKWHLEEQLAFLTHVECERKSLTNIATVETQGYYDSQQKEYAVMEGDLDHPEIEATGTSTENKIVEADIVDSSIAECISRENSEDGVDEEGKSIKKSKTTRGQYCRIIKEKFF</sequence>
<dbReference type="PROSITE" id="PS51029">
    <property type="entry name" value="MADF"/>
    <property type="match status" value="1"/>
</dbReference>
<dbReference type="Proteomes" id="UP000792457">
    <property type="component" value="Unassembled WGS sequence"/>
</dbReference>
<dbReference type="GO" id="GO:0005634">
    <property type="term" value="C:nucleus"/>
    <property type="evidence" value="ECO:0007669"/>
    <property type="project" value="TreeGrafter"/>
</dbReference>
<dbReference type="GO" id="GO:0005667">
    <property type="term" value="C:transcription regulator complex"/>
    <property type="evidence" value="ECO:0007669"/>
    <property type="project" value="TreeGrafter"/>
</dbReference>
<evidence type="ECO:0000313" key="2">
    <source>
        <dbReference type="EMBL" id="KAG8227316.1"/>
    </source>
</evidence>
<dbReference type="EMBL" id="KZ308319">
    <property type="protein sequence ID" value="KAG8227316.1"/>
    <property type="molecule type" value="Genomic_DNA"/>
</dbReference>
<keyword evidence="3" id="KW-1185">Reference proteome</keyword>